<evidence type="ECO:0000256" key="2">
    <source>
        <dbReference type="ARBA" id="ARBA00023155"/>
    </source>
</evidence>
<keyword evidence="1 4" id="KW-0238">DNA-binding</keyword>
<evidence type="ECO:0000313" key="7">
    <source>
        <dbReference type="EMBL" id="EOB12589.1"/>
    </source>
</evidence>
<dbReference type="GO" id="GO:0003677">
    <property type="term" value="F:DNA binding"/>
    <property type="evidence" value="ECO:0007669"/>
    <property type="project" value="UniProtKB-UniRule"/>
</dbReference>
<evidence type="ECO:0000313" key="8">
    <source>
        <dbReference type="Proteomes" id="UP000016927"/>
    </source>
</evidence>
<feature type="domain" description="Homeobox" evidence="6">
    <location>
        <begin position="11"/>
        <end position="71"/>
    </location>
</feature>
<name>R0M3J3_NOSB1</name>
<dbReference type="HOGENOM" id="CLU_2705456_0_0_1"/>
<reference evidence="7 8" key="1">
    <citation type="journal article" date="2013" name="BMC Genomics">
        <title>Comparative genomics of parasitic silkworm microsporidia reveal an association between genome expansion and host adaptation.</title>
        <authorList>
            <person name="Pan G."/>
            <person name="Xu J."/>
            <person name="Li T."/>
            <person name="Xia Q."/>
            <person name="Liu S.L."/>
            <person name="Zhang G."/>
            <person name="Li S."/>
            <person name="Li C."/>
            <person name="Liu H."/>
            <person name="Yang L."/>
            <person name="Liu T."/>
            <person name="Zhang X."/>
            <person name="Wu Z."/>
            <person name="Fan W."/>
            <person name="Dang X."/>
            <person name="Xiang H."/>
            <person name="Tao M."/>
            <person name="Li Y."/>
            <person name="Hu J."/>
            <person name="Li Z."/>
            <person name="Lin L."/>
            <person name="Luo J."/>
            <person name="Geng L."/>
            <person name="Wang L."/>
            <person name="Long M."/>
            <person name="Wan Y."/>
            <person name="He N."/>
            <person name="Zhang Z."/>
            <person name="Lu C."/>
            <person name="Keeling P.J."/>
            <person name="Wang J."/>
            <person name="Xiang Z."/>
            <person name="Zhou Z."/>
        </authorList>
    </citation>
    <scope>NUCLEOTIDE SEQUENCE [LARGE SCALE GENOMIC DNA]</scope>
    <source>
        <strain evidence="8">CQ1 / CVCC 102059</strain>
    </source>
</reference>
<dbReference type="SUPFAM" id="SSF46689">
    <property type="entry name" value="Homeodomain-like"/>
    <property type="match status" value="1"/>
</dbReference>
<dbReference type="AlphaFoldDB" id="R0M3J3"/>
<dbReference type="Gene3D" id="1.10.10.60">
    <property type="entry name" value="Homeodomain-like"/>
    <property type="match status" value="1"/>
</dbReference>
<gene>
    <name evidence="7" type="ORF">NBO_401g0004</name>
</gene>
<dbReference type="GO" id="GO:0005634">
    <property type="term" value="C:nucleus"/>
    <property type="evidence" value="ECO:0007669"/>
    <property type="project" value="UniProtKB-SubCell"/>
</dbReference>
<sequence length="73" mass="9075">MFERTFSTFYDYNLRMRMKPTSEQVQKLELHMLKCVYPCKKTIFEISEQIGLTAKFIKTWFQNRRAWFKRLIK</sequence>
<dbReference type="InterPro" id="IPR001356">
    <property type="entry name" value="HD"/>
</dbReference>
<keyword evidence="3 4" id="KW-0539">Nucleus</keyword>
<dbReference type="OrthoDB" id="6159439at2759"/>
<dbReference type="SMART" id="SM00389">
    <property type="entry name" value="HOX"/>
    <property type="match status" value="1"/>
</dbReference>
<proteinExistence type="predicted"/>
<dbReference type="PROSITE" id="PS00027">
    <property type="entry name" value="HOMEOBOX_1"/>
    <property type="match status" value="1"/>
</dbReference>
<comment type="subcellular location">
    <subcellularLocation>
        <location evidence="4 5">Nucleus</location>
    </subcellularLocation>
</comment>
<dbReference type="PROSITE" id="PS50071">
    <property type="entry name" value="HOMEOBOX_2"/>
    <property type="match status" value="1"/>
</dbReference>
<dbReference type="EMBL" id="KB909309">
    <property type="protein sequence ID" value="EOB12589.1"/>
    <property type="molecule type" value="Genomic_DNA"/>
</dbReference>
<keyword evidence="2 4" id="KW-0371">Homeobox</keyword>
<dbReference type="GO" id="GO:0000981">
    <property type="term" value="F:DNA-binding transcription factor activity, RNA polymerase II-specific"/>
    <property type="evidence" value="ECO:0007669"/>
    <property type="project" value="InterPro"/>
</dbReference>
<evidence type="ECO:0000256" key="3">
    <source>
        <dbReference type="ARBA" id="ARBA00023242"/>
    </source>
</evidence>
<evidence type="ECO:0000256" key="4">
    <source>
        <dbReference type="PROSITE-ProRule" id="PRU00108"/>
    </source>
</evidence>
<protein>
    <submittedName>
        <fullName evidence="7">Homeobox protein</fullName>
    </submittedName>
</protein>
<accession>R0M3J3</accession>
<keyword evidence="8" id="KW-1185">Reference proteome</keyword>
<organism evidence="7 8">
    <name type="scientific">Nosema bombycis (strain CQ1 / CVCC 102059)</name>
    <name type="common">Microsporidian parasite</name>
    <name type="synonym">Pebrine of silkworm</name>
    <dbReference type="NCBI Taxonomy" id="578461"/>
    <lineage>
        <taxon>Eukaryota</taxon>
        <taxon>Fungi</taxon>
        <taxon>Fungi incertae sedis</taxon>
        <taxon>Microsporidia</taxon>
        <taxon>Nosematidae</taxon>
        <taxon>Nosema</taxon>
    </lineage>
</organism>
<evidence type="ECO:0000256" key="5">
    <source>
        <dbReference type="RuleBase" id="RU000682"/>
    </source>
</evidence>
<dbReference type="Pfam" id="PF00046">
    <property type="entry name" value="Homeodomain"/>
    <property type="match status" value="1"/>
</dbReference>
<feature type="DNA-binding region" description="Homeobox" evidence="4">
    <location>
        <begin position="13"/>
        <end position="72"/>
    </location>
</feature>
<dbReference type="InterPro" id="IPR017970">
    <property type="entry name" value="Homeobox_CS"/>
</dbReference>
<dbReference type="VEuPathDB" id="MicrosporidiaDB:NBO_401g0004"/>
<evidence type="ECO:0000256" key="1">
    <source>
        <dbReference type="ARBA" id="ARBA00023125"/>
    </source>
</evidence>
<evidence type="ECO:0000259" key="6">
    <source>
        <dbReference type="PROSITE" id="PS50071"/>
    </source>
</evidence>
<dbReference type="InterPro" id="IPR009057">
    <property type="entry name" value="Homeodomain-like_sf"/>
</dbReference>
<dbReference type="CDD" id="cd00086">
    <property type="entry name" value="homeodomain"/>
    <property type="match status" value="1"/>
</dbReference>
<dbReference type="Proteomes" id="UP000016927">
    <property type="component" value="Unassembled WGS sequence"/>
</dbReference>